<organism evidence="1 2">
    <name type="scientific">Ktedonobacter robiniae</name>
    <dbReference type="NCBI Taxonomy" id="2778365"/>
    <lineage>
        <taxon>Bacteria</taxon>
        <taxon>Bacillati</taxon>
        <taxon>Chloroflexota</taxon>
        <taxon>Ktedonobacteria</taxon>
        <taxon>Ktedonobacterales</taxon>
        <taxon>Ktedonobacteraceae</taxon>
        <taxon>Ktedonobacter</taxon>
    </lineage>
</organism>
<gene>
    <name evidence="1" type="ORF">KSB_67080</name>
</gene>
<reference evidence="1 2" key="1">
    <citation type="journal article" date="2021" name="Int. J. Syst. Evol. Microbiol.">
        <title>Reticulibacter mediterranei gen. nov., sp. nov., within the new family Reticulibacteraceae fam. nov., and Ktedonospora formicarum gen. nov., sp. nov., Ktedonobacter robiniae sp. nov., Dictyobacter formicarum sp. nov. and Dictyobacter arantiisoli sp. nov., belonging to the class Ktedonobacteria.</title>
        <authorList>
            <person name="Yabe S."/>
            <person name="Zheng Y."/>
            <person name="Wang C.M."/>
            <person name="Sakai Y."/>
            <person name="Abe K."/>
            <person name="Yokota A."/>
            <person name="Donadio S."/>
            <person name="Cavaletti L."/>
            <person name="Monciardini P."/>
        </authorList>
    </citation>
    <scope>NUCLEOTIDE SEQUENCE [LARGE SCALE GENOMIC DNA]</scope>
    <source>
        <strain evidence="1 2">SOSP1-30</strain>
    </source>
</reference>
<keyword evidence="2" id="KW-1185">Reference proteome</keyword>
<evidence type="ECO:0000313" key="1">
    <source>
        <dbReference type="EMBL" id="GHO58233.1"/>
    </source>
</evidence>
<name>A0ABQ3UZZ6_9CHLR</name>
<proteinExistence type="predicted"/>
<dbReference type="Proteomes" id="UP000654345">
    <property type="component" value="Unassembled WGS sequence"/>
</dbReference>
<sequence>MVFSKESVRCNIADPEQLARLKRSVLECNAWWSPDVAIDLREACLFGASLRGSTSIESILGVQI</sequence>
<protein>
    <submittedName>
        <fullName evidence="1">Uncharacterized protein</fullName>
    </submittedName>
</protein>
<comment type="caution">
    <text evidence="1">The sequence shown here is derived from an EMBL/GenBank/DDBJ whole genome shotgun (WGS) entry which is preliminary data.</text>
</comment>
<dbReference type="EMBL" id="BNJG01000003">
    <property type="protein sequence ID" value="GHO58233.1"/>
    <property type="molecule type" value="Genomic_DNA"/>
</dbReference>
<accession>A0ABQ3UZZ6</accession>
<evidence type="ECO:0000313" key="2">
    <source>
        <dbReference type="Proteomes" id="UP000654345"/>
    </source>
</evidence>